<dbReference type="KEGG" id="ipa:Isop_2938"/>
<gene>
    <name evidence="2" type="ordered locus">Isop_2938</name>
</gene>
<dbReference type="Gene3D" id="3.40.50.11440">
    <property type="match status" value="1"/>
</dbReference>
<dbReference type="Pfam" id="PF09861">
    <property type="entry name" value="Lar_N"/>
    <property type="match status" value="1"/>
</dbReference>
<dbReference type="EMBL" id="CP002353">
    <property type="protein sequence ID" value="ADV63503.1"/>
    <property type="molecule type" value="Genomic_DNA"/>
</dbReference>
<evidence type="ECO:0000313" key="2">
    <source>
        <dbReference type="EMBL" id="ADV63503.1"/>
    </source>
</evidence>
<name>E8R273_ISOPI</name>
<dbReference type="RefSeq" id="WP_013565791.1">
    <property type="nucleotide sequence ID" value="NC_014962.1"/>
</dbReference>
<dbReference type="Proteomes" id="UP000008631">
    <property type="component" value="Chromosome"/>
</dbReference>
<evidence type="ECO:0000313" key="3">
    <source>
        <dbReference type="Proteomes" id="UP000008631"/>
    </source>
</evidence>
<feature type="domain" description="LarA-like N-terminal" evidence="1">
    <location>
        <begin position="74"/>
        <end position="197"/>
    </location>
</feature>
<dbReference type="AlphaFoldDB" id="E8R273"/>
<keyword evidence="3" id="KW-1185">Reference proteome</keyword>
<evidence type="ECO:0000259" key="1">
    <source>
        <dbReference type="Pfam" id="PF09861"/>
    </source>
</evidence>
<reference evidence="2 3" key="2">
    <citation type="journal article" date="2011" name="Stand. Genomic Sci.">
        <title>Complete genome sequence of Isosphaera pallida type strain (IS1B).</title>
        <authorList>
            <consortium name="US DOE Joint Genome Institute (JGI-PGF)"/>
            <person name="Goker M."/>
            <person name="Cleland D."/>
            <person name="Saunders E."/>
            <person name="Lapidus A."/>
            <person name="Nolan M."/>
            <person name="Lucas S."/>
            <person name="Hammon N."/>
            <person name="Deshpande S."/>
            <person name="Cheng J.F."/>
            <person name="Tapia R."/>
            <person name="Han C."/>
            <person name="Goodwin L."/>
            <person name="Pitluck S."/>
            <person name="Liolios K."/>
            <person name="Pagani I."/>
            <person name="Ivanova N."/>
            <person name="Mavromatis K."/>
            <person name="Pati A."/>
            <person name="Chen A."/>
            <person name="Palaniappan K."/>
            <person name="Land M."/>
            <person name="Hauser L."/>
            <person name="Chang Y.J."/>
            <person name="Jeffries C.D."/>
            <person name="Detter J.C."/>
            <person name="Beck B."/>
            <person name="Woyke T."/>
            <person name="Bristow J."/>
            <person name="Eisen J.A."/>
            <person name="Markowitz V."/>
            <person name="Hugenholtz P."/>
            <person name="Kyrpides N.C."/>
            <person name="Klenk H.P."/>
        </authorList>
    </citation>
    <scope>NUCLEOTIDE SEQUENCE [LARGE SCALE GENOMIC DNA]</scope>
    <source>
        <strain evidence="3">ATCC 43644 / DSM 9630 / IS1B</strain>
    </source>
</reference>
<dbReference type="GO" id="GO:0050043">
    <property type="term" value="F:lactate racemase activity"/>
    <property type="evidence" value="ECO:0007669"/>
    <property type="project" value="InterPro"/>
</dbReference>
<reference key="1">
    <citation type="submission" date="2010-11" db="EMBL/GenBank/DDBJ databases">
        <title>The complete sequence of chromosome of Isophaera pallida ATCC 43644.</title>
        <authorList>
            <consortium name="US DOE Joint Genome Institute (JGI-PGF)"/>
            <person name="Lucas S."/>
            <person name="Copeland A."/>
            <person name="Lapidus A."/>
            <person name="Bruce D."/>
            <person name="Goodwin L."/>
            <person name="Pitluck S."/>
            <person name="Kyrpides N."/>
            <person name="Mavromatis K."/>
            <person name="Pagani I."/>
            <person name="Ivanova N."/>
            <person name="Saunders E."/>
            <person name="Brettin T."/>
            <person name="Detter J.C."/>
            <person name="Han C."/>
            <person name="Tapia R."/>
            <person name="Land M."/>
            <person name="Hauser L."/>
            <person name="Markowitz V."/>
            <person name="Cheng J.-F."/>
            <person name="Hugenholtz P."/>
            <person name="Woyke T."/>
            <person name="Wu D."/>
            <person name="Eisen J.A."/>
        </authorList>
    </citation>
    <scope>NUCLEOTIDE SEQUENCE</scope>
    <source>
        <strain>ATCC 43644</strain>
    </source>
</reference>
<dbReference type="eggNOG" id="COG2768">
    <property type="taxonomic scope" value="Bacteria"/>
</dbReference>
<proteinExistence type="predicted"/>
<dbReference type="InterPro" id="IPR018657">
    <property type="entry name" value="LarA-like_N"/>
</dbReference>
<accession>E8R273</accession>
<protein>
    <recommendedName>
        <fullName evidence="1">LarA-like N-terminal domain-containing protein</fullName>
    </recommendedName>
</protein>
<dbReference type="HOGENOM" id="CLU_055092_0_0_0"/>
<sequence length="458" mass="49674">MSATPPLTSTSIATASVGLTLPPLAPIRRVSIPPTVADPEAELARLIRGSRLSQRVAPGGTIALGIGSRGITTIPRLARAAVTTLKEMGYRVFIVAAMGSHGGATPEGQRRLLADYGITEQAMGVEIRTDMETERLGTNRFGLPIFFDRNALGADGIVLLNRIKPHTDFVGRYESGILKMLTIGLGKRQGAEQIHKLGLRGMKELLPEVGAFLIERTPFALGLAVIENADDLPAEIVALEKEEVLDREPALLERARALMGRLPFDQIDVLVVGELGKNYSGAGMDPNVLGRLMVETQADFDRPKVTRLVVLDVSDESHGNIVGVGFADLTTERLVAKMDPVATRINVLTSCFLERARVPITLASDRAVFEEAVKTCWRLDPAECRLVVIPNTLELARQWVSPALKAEVEASPDWAFDGPFQEIPFDDSGTLDQAGMFPESVRGRRRRTAHAYASAGHH</sequence>
<organism evidence="2 3">
    <name type="scientific">Isosphaera pallida (strain ATCC 43644 / DSM 9630 / IS1B)</name>
    <dbReference type="NCBI Taxonomy" id="575540"/>
    <lineage>
        <taxon>Bacteria</taxon>
        <taxon>Pseudomonadati</taxon>
        <taxon>Planctomycetota</taxon>
        <taxon>Planctomycetia</taxon>
        <taxon>Isosphaerales</taxon>
        <taxon>Isosphaeraceae</taxon>
        <taxon>Isosphaera</taxon>
    </lineage>
</organism>
<dbReference type="InParanoid" id="E8R273"/>